<name>A0A6J4IRZ7_9ACTN</name>
<accession>A0A6J4IRZ7</accession>
<feature type="compositionally biased region" description="Basic and acidic residues" evidence="1">
    <location>
        <begin position="94"/>
        <end position="107"/>
    </location>
</feature>
<feature type="compositionally biased region" description="Basic residues" evidence="1">
    <location>
        <begin position="77"/>
        <end position="89"/>
    </location>
</feature>
<evidence type="ECO:0000256" key="1">
    <source>
        <dbReference type="SAM" id="MobiDB-lite"/>
    </source>
</evidence>
<dbReference type="AlphaFoldDB" id="A0A6J4IRZ7"/>
<sequence length="137" mass="14544">DLRPPALRRRPVRHLRPGAGRAARRCQAHPLDVVRLPAGRRPGPQRHGAALRDLGPGGGAGLPVPPDARPAAGGVRPRAHRAGHRRPRAGLRAGGRDEAALLDDAVRARRPGRAGVPRDPRPLVPGHRGRGDDRPAL</sequence>
<keyword evidence="2" id="KW-0378">Hydrolase</keyword>
<feature type="non-terminal residue" evidence="2">
    <location>
        <position position="137"/>
    </location>
</feature>
<feature type="non-terminal residue" evidence="2">
    <location>
        <position position="1"/>
    </location>
</feature>
<proteinExistence type="predicted"/>
<feature type="region of interest" description="Disordered" evidence="1">
    <location>
        <begin position="1"/>
        <end position="137"/>
    </location>
</feature>
<evidence type="ECO:0000313" key="2">
    <source>
        <dbReference type="EMBL" id="CAA9257579.1"/>
    </source>
</evidence>
<protein>
    <submittedName>
        <fullName evidence="2">NTP pyrophosphohydrolases including oxidative damage repair enzymes</fullName>
    </submittedName>
</protein>
<gene>
    <name evidence="2" type="ORF">AVDCRST_MAG52-2466</name>
</gene>
<organism evidence="2">
    <name type="scientific">uncultured Blastococcus sp</name>
    <dbReference type="NCBI Taxonomy" id="217144"/>
    <lineage>
        <taxon>Bacteria</taxon>
        <taxon>Bacillati</taxon>
        <taxon>Actinomycetota</taxon>
        <taxon>Actinomycetes</taxon>
        <taxon>Geodermatophilales</taxon>
        <taxon>Geodermatophilaceae</taxon>
        <taxon>Blastococcus</taxon>
        <taxon>environmental samples</taxon>
    </lineage>
</organism>
<reference evidence="2" key="1">
    <citation type="submission" date="2020-02" db="EMBL/GenBank/DDBJ databases">
        <authorList>
            <person name="Meier V. D."/>
        </authorList>
    </citation>
    <scope>NUCLEOTIDE SEQUENCE</scope>
    <source>
        <strain evidence="2">AVDCRST_MAG52</strain>
    </source>
</reference>
<dbReference type="EMBL" id="CADCTN010000176">
    <property type="protein sequence ID" value="CAA9257579.1"/>
    <property type="molecule type" value="Genomic_DNA"/>
</dbReference>
<feature type="compositionally biased region" description="Basic residues" evidence="1">
    <location>
        <begin position="1"/>
        <end position="27"/>
    </location>
</feature>
<dbReference type="GO" id="GO:0016787">
    <property type="term" value="F:hydrolase activity"/>
    <property type="evidence" value="ECO:0007669"/>
    <property type="project" value="UniProtKB-KW"/>
</dbReference>